<proteinExistence type="predicted"/>
<feature type="region of interest" description="Disordered" evidence="1">
    <location>
        <begin position="115"/>
        <end position="194"/>
    </location>
</feature>
<accession>A0A317WGY3</accession>
<dbReference type="STRING" id="1448321.A0A317WGY3"/>
<dbReference type="GeneID" id="37061564"/>
<gene>
    <name evidence="2" type="ORF">BO70DRAFT_289842</name>
</gene>
<feature type="compositionally biased region" description="Polar residues" evidence="1">
    <location>
        <begin position="122"/>
        <end position="140"/>
    </location>
</feature>
<dbReference type="Proteomes" id="UP000247233">
    <property type="component" value="Unassembled WGS sequence"/>
</dbReference>
<keyword evidence="3" id="KW-1185">Reference proteome</keyword>
<sequence>MRAAERSLNAQLSQEGARLPEPTYLRPVNNAYSHFHPVPLSQHDIWYGPNEGHIRGLSNGQNAPVTTASTPITGFDGSESLVEESQDWWSRESSALHFGMDDWVQGWNSGIPGRAPDMRYASTPNYSTVGHTPGPENTSRAPLPPPPPPPSQNMRYAVGVAVPHPPPLPGTSKPEHPSGTPGYNTMGFPGDFQR</sequence>
<evidence type="ECO:0000256" key="1">
    <source>
        <dbReference type="SAM" id="MobiDB-lite"/>
    </source>
</evidence>
<evidence type="ECO:0000313" key="2">
    <source>
        <dbReference type="EMBL" id="PWY84941.1"/>
    </source>
</evidence>
<protein>
    <submittedName>
        <fullName evidence="2">Uncharacterized protein</fullName>
    </submittedName>
</protein>
<organism evidence="2 3">
    <name type="scientific">Aspergillus heteromorphus CBS 117.55</name>
    <dbReference type="NCBI Taxonomy" id="1448321"/>
    <lineage>
        <taxon>Eukaryota</taxon>
        <taxon>Fungi</taxon>
        <taxon>Dikarya</taxon>
        <taxon>Ascomycota</taxon>
        <taxon>Pezizomycotina</taxon>
        <taxon>Eurotiomycetes</taxon>
        <taxon>Eurotiomycetidae</taxon>
        <taxon>Eurotiales</taxon>
        <taxon>Aspergillaceae</taxon>
        <taxon>Aspergillus</taxon>
        <taxon>Aspergillus subgen. Circumdati</taxon>
    </lineage>
</organism>
<dbReference type="VEuPathDB" id="FungiDB:BO70DRAFT_289842"/>
<dbReference type="RefSeq" id="XP_025400283.1">
    <property type="nucleotide sequence ID" value="XM_025539327.1"/>
</dbReference>
<dbReference type="OrthoDB" id="2162761at2759"/>
<feature type="compositionally biased region" description="Pro residues" evidence="1">
    <location>
        <begin position="142"/>
        <end position="151"/>
    </location>
</feature>
<name>A0A317WGY3_9EURO</name>
<reference evidence="2 3" key="1">
    <citation type="submission" date="2016-12" db="EMBL/GenBank/DDBJ databases">
        <title>The genomes of Aspergillus section Nigri reveals drivers in fungal speciation.</title>
        <authorList>
            <consortium name="DOE Joint Genome Institute"/>
            <person name="Vesth T.C."/>
            <person name="Nybo J."/>
            <person name="Theobald S."/>
            <person name="Brandl J."/>
            <person name="Frisvad J.C."/>
            <person name="Nielsen K.F."/>
            <person name="Lyhne E.K."/>
            <person name="Kogle M.E."/>
            <person name="Kuo A."/>
            <person name="Riley R."/>
            <person name="Clum A."/>
            <person name="Nolan M."/>
            <person name="Lipzen A."/>
            <person name="Salamov A."/>
            <person name="Henrissat B."/>
            <person name="Wiebenga A."/>
            <person name="De Vries R.P."/>
            <person name="Grigoriev I.V."/>
            <person name="Mortensen U.H."/>
            <person name="Andersen M.R."/>
            <person name="Baker S.E."/>
        </authorList>
    </citation>
    <scope>NUCLEOTIDE SEQUENCE [LARGE SCALE GENOMIC DNA]</scope>
    <source>
        <strain evidence="2 3">CBS 117.55</strain>
    </source>
</reference>
<dbReference type="EMBL" id="MSFL01000009">
    <property type="protein sequence ID" value="PWY84941.1"/>
    <property type="molecule type" value="Genomic_DNA"/>
</dbReference>
<dbReference type="AlphaFoldDB" id="A0A317WGY3"/>
<evidence type="ECO:0000313" key="3">
    <source>
        <dbReference type="Proteomes" id="UP000247233"/>
    </source>
</evidence>
<comment type="caution">
    <text evidence="2">The sequence shown here is derived from an EMBL/GenBank/DDBJ whole genome shotgun (WGS) entry which is preliminary data.</text>
</comment>